<dbReference type="GO" id="GO:0004829">
    <property type="term" value="F:threonine-tRNA ligase activity"/>
    <property type="evidence" value="ECO:0007669"/>
    <property type="project" value="InterPro"/>
</dbReference>
<sequence length="58" mass="6633">MIILFIHAETFSFQVKERAIKSAEEDFLNSLSKENALVAFTTVEKEDDEQVVERAVES</sequence>
<dbReference type="EMBL" id="JZWS02000054">
    <property type="protein sequence ID" value="MCL7344851.1"/>
    <property type="molecule type" value="Genomic_DNA"/>
</dbReference>
<dbReference type="GO" id="GO:0005737">
    <property type="term" value="C:cytoplasm"/>
    <property type="evidence" value="ECO:0007669"/>
    <property type="project" value="InterPro"/>
</dbReference>
<evidence type="ECO:0000313" key="2">
    <source>
        <dbReference type="EMBL" id="MCL7344851.1"/>
    </source>
</evidence>
<dbReference type="GO" id="GO:0008270">
    <property type="term" value="F:zinc ion binding"/>
    <property type="evidence" value="ECO:0007669"/>
    <property type="project" value="InterPro"/>
</dbReference>
<dbReference type="GO" id="GO:0005524">
    <property type="term" value="F:ATP binding"/>
    <property type="evidence" value="ECO:0007669"/>
    <property type="project" value="InterPro"/>
</dbReference>
<accession>A0AAE3FLV4</accession>
<name>A0AAE3FLV4_9CREN</name>
<dbReference type="InterPro" id="IPR015011">
    <property type="entry name" value="Threonyl-tRNA_syn_edit_dom_arc"/>
</dbReference>
<dbReference type="Gene3D" id="3.50.80.10">
    <property type="entry name" value="D-tyrosyl-tRNA(Tyr) deacylase"/>
    <property type="match status" value="1"/>
</dbReference>
<keyword evidence="2" id="KW-0378">Hydrolase</keyword>
<gene>
    <name evidence="2" type="ORF">TQ35_009805</name>
</gene>
<feature type="domain" description="Threonyl-tRNA synthetase editing" evidence="1">
    <location>
        <begin position="1"/>
        <end position="57"/>
    </location>
</feature>
<proteinExistence type="predicted"/>
<dbReference type="AlphaFoldDB" id="A0AAE3FLV4"/>
<protein>
    <submittedName>
        <fullName evidence="2">Ser-tRNA(Thr) hydrolase</fullName>
    </submittedName>
</protein>
<feature type="non-terminal residue" evidence="2">
    <location>
        <position position="58"/>
    </location>
</feature>
<dbReference type="InterPro" id="IPR023509">
    <property type="entry name" value="DTD-like_sf"/>
</dbReference>
<dbReference type="GO" id="GO:0016787">
    <property type="term" value="F:hydrolase activity"/>
    <property type="evidence" value="ECO:0007669"/>
    <property type="project" value="UniProtKB-KW"/>
</dbReference>
<dbReference type="Pfam" id="PF08915">
    <property type="entry name" value="tRNA-Thr_ED"/>
    <property type="match status" value="1"/>
</dbReference>
<comment type="caution">
    <text evidence="2">The sequence shown here is derived from an EMBL/GenBank/DDBJ whole genome shotgun (WGS) entry which is preliminary data.</text>
</comment>
<evidence type="ECO:0000259" key="1">
    <source>
        <dbReference type="Pfam" id="PF08915"/>
    </source>
</evidence>
<organism evidence="2">
    <name type="scientific">Candidatus Aramenus sulfurataquae</name>
    <dbReference type="NCBI Taxonomy" id="1326980"/>
    <lineage>
        <taxon>Archaea</taxon>
        <taxon>Thermoproteota</taxon>
        <taxon>Thermoprotei</taxon>
        <taxon>Sulfolobales</taxon>
        <taxon>Sulfolobaceae</taxon>
        <taxon>Candidatus Aramenus</taxon>
    </lineage>
</organism>
<reference evidence="2" key="1">
    <citation type="submission" date="2022-05" db="EMBL/GenBank/DDBJ databases">
        <title>Metagenome Sequencing of an Archaeal-Dominated Microbial Community from a Hot Spring at the Los Azufres Geothermal Field, Mexico.</title>
        <authorList>
            <person name="Marin-Paredes R."/>
            <person name="Martinez-Romero E."/>
            <person name="Servin-Garciduenas L.E."/>
        </authorList>
    </citation>
    <scope>NUCLEOTIDE SEQUENCE</scope>
    <source>
        <strain evidence="2">AZ1-454</strain>
    </source>
</reference>